<reference evidence="1 2" key="1">
    <citation type="submission" date="2019-04" db="EMBL/GenBank/DDBJ databases">
        <title>Pedobacter sp. AR-2-6 sp. nov., isolated from Arctic soil.</title>
        <authorList>
            <person name="Dahal R.H."/>
            <person name="Kim D.-U."/>
        </authorList>
    </citation>
    <scope>NUCLEOTIDE SEQUENCE [LARGE SCALE GENOMIC DNA]</scope>
    <source>
        <strain evidence="1 2">AR-2-6</strain>
    </source>
</reference>
<dbReference type="OrthoDB" id="710582at2"/>
<dbReference type="AlphaFoldDB" id="A0A4U1CBJ1"/>
<protein>
    <submittedName>
        <fullName evidence="1">Uncharacterized protein</fullName>
    </submittedName>
</protein>
<name>A0A4U1CBJ1_9SPHI</name>
<dbReference type="Proteomes" id="UP000310477">
    <property type="component" value="Unassembled WGS sequence"/>
</dbReference>
<organism evidence="1 2">
    <name type="scientific">Pedobacter cryotolerans</name>
    <dbReference type="NCBI Taxonomy" id="2571270"/>
    <lineage>
        <taxon>Bacteria</taxon>
        <taxon>Pseudomonadati</taxon>
        <taxon>Bacteroidota</taxon>
        <taxon>Sphingobacteriia</taxon>
        <taxon>Sphingobacteriales</taxon>
        <taxon>Sphingobacteriaceae</taxon>
        <taxon>Pedobacter</taxon>
    </lineage>
</organism>
<gene>
    <name evidence="1" type="ORF">FA045_01695</name>
</gene>
<evidence type="ECO:0000313" key="2">
    <source>
        <dbReference type="Proteomes" id="UP000310477"/>
    </source>
</evidence>
<keyword evidence="2" id="KW-1185">Reference proteome</keyword>
<dbReference type="RefSeq" id="WP_136873794.1">
    <property type="nucleotide sequence ID" value="NZ_SWBO01000001.1"/>
</dbReference>
<sequence>MALLLINSCRKDRQNLPLTKTELITEARSFFENETVNLPKLNDNNVRHSLNKIPLWDKATIKKISIGEAVIVPIKYDYEMLLKPENDKTFNSLEKSSYLMIYKNKLQELQVEWVTVIPDEKTRGNKFVGTIAIEDWNGKFKQGFAFGADGDMLPIYSNNAITYRKIAFARSLYCITINHYGYVMDYPQIIGSETYCFGNSDGNTNNDITLKNGGGGGGTSPTDYSYTIDCNKVVNGTATWNEDCQTCIGGTTGLTDCPPKRSVTDSTTTPCIKEGVTIGKQANTTIGAMLNKTFGTSNEYGGLDLQFIEGNTGTDDGWCRKDGNVSWVITINQNLPNVSSKEYILSTIYHEILHAYLEATYPKNSTGMFLIPHDEHQDMAEKYIILMTGALKLNYPNLSDPEAWGLAWGGLQDTPFYNDDTKITDDQREEIVEINRKHKNKNNLLDRSGTYCN</sequence>
<proteinExistence type="predicted"/>
<dbReference type="EMBL" id="SWBO01000001">
    <property type="protein sequence ID" value="TKC03308.1"/>
    <property type="molecule type" value="Genomic_DNA"/>
</dbReference>
<accession>A0A4U1CBJ1</accession>
<evidence type="ECO:0000313" key="1">
    <source>
        <dbReference type="EMBL" id="TKC03308.1"/>
    </source>
</evidence>
<comment type="caution">
    <text evidence="1">The sequence shown here is derived from an EMBL/GenBank/DDBJ whole genome shotgun (WGS) entry which is preliminary data.</text>
</comment>